<dbReference type="SUPFAM" id="SSF47413">
    <property type="entry name" value="lambda repressor-like DNA-binding domains"/>
    <property type="match status" value="1"/>
</dbReference>
<dbReference type="Pfam" id="PF01381">
    <property type="entry name" value="HTH_3"/>
    <property type="match status" value="1"/>
</dbReference>
<sequence>MRNKLHIASAEGEDRPAVLGFVGRNLRQFRAQAGLSQLALAGASGLSRRMIVALEAGDTNVSLSSLDRLAEALGITFVDLVRDPDAHPLDLRTLAWQGRSPDSRATLLASVPAQRESQLWHWTLAPGERYTAEPDPQGWHEMLHISHGRLTLHLPDGVRHIPAGGHAAYSSAQAYAYANDTDEVTHFIRVVVS</sequence>
<dbReference type="InterPro" id="IPR001387">
    <property type="entry name" value="Cro/C1-type_HTH"/>
</dbReference>
<dbReference type="Gene3D" id="2.60.120.10">
    <property type="entry name" value="Jelly Rolls"/>
    <property type="match status" value="1"/>
</dbReference>
<dbReference type="Proteomes" id="UP001368500">
    <property type="component" value="Unassembled WGS sequence"/>
</dbReference>
<dbReference type="SMART" id="SM00530">
    <property type="entry name" value="HTH_XRE"/>
    <property type="match status" value="1"/>
</dbReference>
<evidence type="ECO:0000256" key="3">
    <source>
        <dbReference type="ARBA" id="ARBA00023163"/>
    </source>
</evidence>
<accession>A0ABU9BAN9</accession>
<keyword evidence="3" id="KW-0804">Transcription</keyword>
<dbReference type="PANTHER" id="PTHR46797:SF23">
    <property type="entry name" value="HTH-TYPE TRANSCRIPTIONAL REGULATOR SUTR"/>
    <property type="match status" value="1"/>
</dbReference>
<evidence type="ECO:0000256" key="1">
    <source>
        <dbReference type="ARBA" id="ARBA00023015"/>
    </source>
</evidence>
<organism evidence="5 6">
    <name type="scientific">Pseudaquabacterium rugosum</name>
    <dbReference type="NCBI Taxonomy" id="2984194"/>
    <lineage>
        <taxon>Bacteria</taxon>
        <taxon>Pseudomonadati</taxon>
        <taxon>Pseudomonadota</taxon>
        <taxon>Betaproteobacteria</taxon>
        <taxon>Burkholderiales</taxon>
        <taxon>Sphaerotilaceae</taxon>
        <taxon>Pseudaquabacterium</taxon>
    </lineage>
</organism>
<evidence type="ECO:0000313" key="5">
    <source>
        <dbReference type="EMBL" id="MEK8026964.1"/>
    </source>
</evidence>
<dbReference type="PANTHER" id="PTHR46797">
    <property type="entry name" value="HTH-TYPE TRANSCRIPTIONAL REGULATOR"/>
    <property type="match status" value="1"/>
</dbReference>
<keyword evidence="6" id="KW-1185">Reference proteome</keyword>
<protein>
    <submittedName>
        <fullName evidence="5">XRE family transcriptional regulator</fullName>
    </submittedName>
</protein>
<feature type="domain" description="HTH cro/C1-type" evidence="4">
    <location>
        <begin position="26"/>
        <end position="80"/>
    </location>
</feature>
<dbReference type="SUPFAM" id="SSF51182">
    <property type="entry name" value="RmlC-like cupins"/>
    <property type="match status" value="1"/>
</dbReference>
<keyword evidence="1" id="KW-0805">Transcription regulation</keyword>
<comment type="caution">
    <text evidence="5">The sequence shown here is derived from an EMBL/GenBank/DDBJ whole genome shotgun (WGS) entry which is preliminary data.</text>
</comment>
<dbReference type="InterPro" id="IPR050807">
    <property type="entry name" value="TransReg_Diox_bact_type"/>
</dbReference>
<dbReference type="InterPro" id="IPR014710">
    <property type="entry name" value="RmlC-like_jellyroll"/>
</dbReference>
<dbReference type="CDD" id="cd00093">
    <property type="entry name" value="HTH_XRE"/>
    <property type="match status" value="1"/>
</dbReference>
<dbReference type="EMBL" id="JBBUTF010000011">
    <property type="protein sequence ID" value="MEK8026964.1"/>
    <property type="molecule type" value="Genomic_DNA"/>
</dbReference>
<evidence type="ECO:0000256" key="2">
    <source>
        <dbReference type="ARBA" id="ARBA00023125"/>
    </source>
</evidence>
<dbReference type="RefSeq" id="WP_341374747.1">
    <property type="nucleotide sequence ID" value="NZ_JBBUTF010000011.1"/>
</dbReference>
<gene>
    <name evidence="5" type="ORF">AACH11_13415</name>
</gene>
<reference evidence="5 6" key="1">
    <citation type="submission" date="2024-04" db="EMBL/GenBank/DDBJ databases">
        <title>Novel species of the genus Ideonella isolated from streams.</title>
        <authorList>
            <person name="Lu H."/>
        </authorList>
    </citation>
    <scope>NUCLEOTIDE SEQUENCE [LARGE SCALE GENOMIC DNA]</scope>
    <source>
        <strain evidence="5 6">BYS139W</strain>
    </source>
</reference>
<evidence type="ECO:0000259" key="4">
    <source>
        <dbReference type="PROSITE" id="PS50943"/>
    </source>
</evidence>
<dbReference type="InterPro" id="IPR011051">
    <property type="entry name" value="RmlC_Cupin_sf"/>
</dbReference>
<proteinExistence type="predicted"/>
<dbReference type="Gene3D" id="1.10.260.40">
    <property type="entry name" value="lambda repressor-like DNA-binding domains"/>
    <property type="match status" value="1"/>
</dbReference>
<dbReference type="InterPro" id="IPR010982">
    <property type="entry name" value="Lambda_DNA-bd_dom_sf"/>
</dbReference>
<dbReference type="PROSITE" id="PS50943">
    <property type="entry name" value="HTH_CROC1"/>
    <property type="match status" value="1"/>
</dbReference>
<evidence type="ECO:0000313" key="6">
    <source>
        <dbReference type="Proteomes" id="UP001368500"/>
    </source>
</evidence>
<keyword evidence="2" id="KW-0238">DNA-binding</keyword>
<name>A0ABU9BAN9_9BURK</name>